<dbReference type="OrthoDB" id="300289at2759"/>
<dbReference type="InterPro" id="IPR003123">
    <property type="entry name" value="VPS9"/>
</dbReference>
<reference evidence="2 3" key="1">
    <citation type="journal article" date="2014" name="Genome Biol. Evol.">
        <title>The secreted proteins of Achlya hypogyna and Thraustotheca clavata identify the ancestral oomycete secretome and reveal gene acquisitions by horizontal gene transfer.</title>
        <authorList>
            <person name="Misner I."/>
            <person name="Blouin N."/>
            <person name="Leonard G."/>
            <person name="Richards T.A."/>
            <person name="Lane C.E."/>
        </authorList>
    </citation>
    <scope>NUCLEOTIDE SEQUENCE [LARGE SCALE GENOMIC DNA]</scope>
    <source>
        <strain evidence="2 3">ATCC 48635</strain>
    </source>
</reference>
<evidence type="ECO:0000313" key="3">
    <source>
        <dbReference type="Proteomes" id="UP000243579"/>
    </source>
</evidence>
<dbReference type="Gene3D" id="1.20.1050.80">
    <property type="entry name" value="VPS9 domain"/>
    <property type="match status" value="1"/>
</dbReference>
<protein>
    <recommendedName>
        <fullName evidence="1">VPS9 domain-containing protein</fullName>
    </recommendedName>
</protein>
<keyword evidence="3" id="KW-1185">Reference proteome</keyword>
<evidence type="ECO:0000259" key="1">
    <source>
        <dbReference type="PROSITE" id="PS51205"/>
    </source>
</evidence>
<dbReference type="EMBL" id="JNBR01000481">
    <property type="protein sequence ID" value="OQR92083.1"/>
    <property type="molecule type" value="Genomic_DNA"/>
</dbReference>
<dbReference type="InterPro" id="IPR037191">
    <property type="entry name" value="VPS9_dom_sf"/>
</dbReference>
<gene>
    <name evidence="2" type="ORF">ACHHYP_04083</name>
</gene>
<evidence type="ECO:0000313" key="2">
    <source>
        <dbReference type="EMBL" id="OQR92083.1"/>
    </source>
</evidence>
<dbReference type="Proteomes" id="UP000243579">
    <property type="component" value="Unassembled WGS sequence"/>
</dbReference>
<name>A0A1V9Z278_ACHHY</name>
<proteinExistence type="predicted"/>
<organism evidence="2 3">
    <name type="scientific">Achlya hypogyna</name>
    <name type="common">Oomycete</name>
    <name type="synonym">Protoachlya hypogyna</name>
    <dbReference type="NCBI Taxonomy" id="1202772"/>
    <lineage>
        <taxon>Eukaryota</taxon>
        <taxon>Sar</taxon>
        <taxon>Stramenopiles</taxon>
        <taxon>Oomycota</taxon>
        <taxon>Saprolegniomycetes</taxon>
        <taxon>Saprolegniales</taxon>
        <taxon>Achlyaceae</taxon>
        <taxon>Achlya</taxon>
    </lineage>
</organism>
<sequence length="434" mass="47050">MVFAAAWHETLGTARSSTLTALLSPHHSEMSVSFSSPVPSRADRLAKVARALKKRTNQIEWESRVDFFGGWFRKGPQQGSLRRLRAHAEAALHQRGLAVLQAADDATWETALARDLLYQVLKRQVAWLHAVSDHVKKHFSFTEGFRRRSADDAQRIAGVKAAFADDMQLASTISGLHVLLRANAAPSRHADEPSAVDLAFEMFLVASHFYKSDVGQRVEKTALAALKDVCGHLIPRSAFDALHHDVCSHLAHEHAVPAAHPTLLAVVRRMLCCRLAASYYAPVAAKLMLEQTLYDRSVDKVLRLSLAEIGLIDVGVPHDDIVLTRSIAAIEGLAVLMPDGMLQGYMHTIGVLHDEVGSAMGVASSLCLSADIVLPILVAILAHAHTPLLHLQLHAMEAIGLKDTSIGGESAYYVALLQAAAAAVVAHARNEPAE</sequence>
<dbReference type="PROSITE" id="PS51205">
    <property type="entry name" value="VPS9"/>
    <property type="match status" value="1"/>
</dbReference>
<accession>A0A1V9Z278</accession>
<dbReference type="AlphaFoldDB" id="A0A1V9Z278"/>
<feature type="domain" description="VPS9" evidence="1">
    <location>
        <begin position="292"/>
        <end position="433"/>
    </location>
</feature>
<comment type="caution">
    <text evidence="2">The sequence shown here is derived from an EMBL/GenBank/DDBJ whole genome shotgun (WGS) entry which is preliminary data.</text>
</comment>
<dbReference type="SUPFAM" id="SSF109993">
    <property type="entry name" value="VPS9 domain"/>
    <property type="match status" value="1"/>
</dbReference>